<reference evidence="19" key="1">
    <citation type="submission" date="2022-04" db="EMBL/GenBank/DDBJ databases">
        <title>A functionally conserved STORR gene fusion in Papaver species that diverged 16.8 million years ago.</title>
        <authorList>
            <person name="Catania T."/>
        </authorList>
    </citation>
    <scope>NUCLEOTIDE SEQUENCE</scope>
    <source>
        <strain evidence="19">S-188037</strain>
    </source>
</reference>
<comment type="catalytic activity">
    <reaction evidence="12 13">
        <text>L-seryl-[protein] + ATP = O-phospho-L-seryl-[protein] + ADP + H(+)</text>
        <dbReference type="Rhea" id="RHEA:17989"/>
        <dbReference type="Rhea" id="RHEA-COMP:9863"/>
        <dbReference type="Rhea" id="RHEA-COMP:11604"/>
        <dbReference type="ChEBI" id="CHEBI:15378"/>
        <dbReference type="ChEBI" id="CHEBI:29999"/>
        <dbReference type="ChEBI" id="CHEBI:30616"/>
        <dbReference type="ChEBI" id="CHEBI:83421"/>
        <dbReference type="ChEBI" id="CHEBI:456216"/>
        <dbReference type="EC" id="2.7.11.1"/>
    </reaction>
</comment>
<dbReference type="GO" id="GO:0005524">
    <property type="term" value="F:ATP binding"/>
    <property type="evidence" value="ECO:0007669"/>
    <property type="project" value="UniProtKB-KW"/>
</dbReference>
<proteinExistence type="inferred from homology"/>
<dbReference type="PROSITE" id="PS00108">
    <property type="entry name" value="PROTEIN_KINASE_ST"/>
    <property type="match status" value="1"/>
</dbReference>
<evidence type="ECO:0000313" key="20">
    <source>
        <dbReference type="Proteomes" id="UP001202328"/>
    </source>
</evidence>
<dbReference type="FunFam" id="1.10.510.10:FF:000060">
    <property type="entry name" value="G-type lectin S-receptor-like serine/threonine-protein kinase"/>
    <property type="match status" value="1"/>
</dbReference>
<evidence type="ECO:0000259" key="17">
    <source>
        <dbReference type="PROSITE" id="PS50927"/>
    </source>
</evidence>
<organism evidence="19 20">
    <name type="scientific">Papaver atlanticum</name>
    <dbReference type="NCBI Taxonomy" id="357466"/>
    <lineage>
        <taxon>Eukaryota</taxon>
        <taxon>Viridiplantae</taxon>
        <taxon>Streptophyta</taxon>
        <taxon>Embryophyta</taxon>
        <taxon>Tracheophyta</taxon>
        <taxon>Spermatophyta</taxon>
        <taxon>Magnoliopsida</taxon>
        <taxon>Ranunculales</taxon>
        <taxon>Papaveraceae</taxon>
        <taxon>Papaveroideae</taxon>
        <taxon>Papaver</taxon>
    </lineage>
</organism>
<dbReference type="Gene3D" id="1.10.510.10">
    <property type="entry name" value="Transferase(Phosphotransferase) domain 1"/>
    <property type="match status" value="1"/>
</dbReference>
<accession>A0AAD4S0S5</accession>
<evidence type="ECO:0000256" key="8">
    <source>
        <dbReference type="ARBA" id="ARBA00022840"/>
    </source>
</evidence>
<sequence>MSVLLFFCTCLFLFSKSSIANDIMVRNEYLTVNKTLVSSGQTFELGFFSTNNTKNLYLGIWYKNITPTTVVWVANRNHPLTDSAGGFTIADDGNIIVLNGSKIIWSSNLTRSVSNPVVQLLQSGNLVLKDESLNDASSYLWQSFDHPTNTGLPGMKFGWDLKLGLNRYFTSWKNINDPSIGNYSYGAELAGLPQFVLRDGLVKKHRSGVWNGIRLTGVHLRPNENFNTTFVINTDEVYATFTNKGSDPSFIVRESLNEWGKLQRFVWDEQSMKWIDMSVFPRDDCDNYNHCGVNGICNIAISPPCECLRGFTPISQQQWSIFNWTGGCVRKTSLECGSDIFVQIKGLKLPDMVNFLVNKSMSLEECKNECKRNCSCTAYANSDIREGGSGCILWFDDLFDFRYLSDASDDQVLFLRLASSEGEPILEKAKKKSSEGKPILEKAKKKKNEVLMKVLLPVGSAVLFICLLIYLVIRKTRRMDGVLNAGERQKEHLELPLFDLMTVETATNNFSHTNKIGEGGYGPVYKGKTSEGQEIAVKWLSKDSGQGNTQFKNEVVLIAKLQHRNLVKLLGCCIQGEERILIYEYMPNASLDYFVFDQKQSKLLDWQKRLSIVMGIAKGLLYLHQDSSLRIVHRDLKASNILLDWNMNPKISDFGMARLLGGEQTEAKTEKLAGTYGYMSPEYAVDGHFSVKSDVFSFGVLVLEIISGKRNRGFYHDNHHHNLLGHAWILWNEGNPCELMEPGLGDSNSATSLEVLRCIQVGLLCVQKLPEDRPSMSDVFFMLSSENSLLLEPKEPGFFVERGLDDHTNSYPRNSENQVTISLEAR</sequence>
<dbReference type="Pfam" id="PF08276">
    <property type="entry name" value="PAN_2"/>
    <property type="match status" value="1"/>
</dbReference>
<protein>
    <recommendedName>
        <fullName evidence="13">Receptor-like serine/threonine-protein kinase</fullName>
        <ecNumber evidence="13">2.7.11.1</ecNumber>
    </recommendedName>
</protein>
<evidence type="ECO:0000256" key="1">
    <source>
        <dbReference type="ARBA" id="ARBA00004251"/>
    </source>
</evidence>
<keyword evidence="20" id="KW-1185">Reference proteome</keyword>
<comment type="caution">
    <text evidence="19">The sequence shown here is derived from an EMBL/GenBank/DDBJ whole genome shotgun (WGS) entry which is preliminary data.</text>
</comment>
<dbReference type="PROSITE" id="PS50948">
    <property type="entry name" value="PAN"/>
    <property type="match status" value="1"/>
</dbReference>
<dbReference type="InterPro" id="IPR011009">
    <property type="entry name" value="Kinase-like_dom_sf"/>
</dbReference>
<evidence type="ECO:0000256" key="3">
    <source>
        <dbReference type="ARBA" id="ARBA00022527"/>
    </source>
</evidence>
<dbReference type="FunFam" id="2.90.10.10:FF:000001">
    <property type="entry name" value="G-type lectin S-receptor-like serine/threonine-protein kinase"/>
    <property type="match status" value="1"/>
</dbReference>
<evidence type="ECO:0000256" key="14">
    <source>
        <dbReference type="SAM" id="Phobius"/>
    </source>
</evidence>
<dbReference type="GO" id="GO:0048544">
    <property type="term" value="P:recognition of pollen"/>
    <property type="evidence" value="ECO:0007669"/>
    <property type="project" value="InterPro"/>
</dbReference>
<dbReference type="GO" id="GO:0004674">
    <property type="term" value="F:protein serine/threonine kinase activity"/>
    <property type="evidence" value="ECO:0007669"/>
    <property type="project" value="UniProtKB-KW"/>
</dbReference>
<dbReference type="AlphaFoldDB" id="A0AAD4S0S5"/>
<keyword evidence="2" id="KW-1003">Cell membrane</keyword>
<name>A0AAD4S0S5_9MAGN</name>
<feature type="domain" description="Protein kinase" evidence="16">
    <location>
        <begin position="510"/>
        <end position="790"/>
    </location>
</feature>
<evidence type="ECO:0000313" key="19">
    <source>
        <dbReference type="EMBL" id="KAI3849777.1"/>
    </source>
</evidence>
<dbReference type="EC" id="2.7.11.1" evidence="13"/>
<dbReference type="Pfam" id="PF00954">
    <property type="entry name" value="S_locus_glycop"/>
    <property type="match status" value="1"/>
</dbReference>
<dbReference type="InterPro" id="IPR000719">
    <property type="entry name" value="Prot_kinase_dom"/>
</dbReference>
<dbReference type="SMART" id="SM00108">
    <property type="entry name" value="B_lectin"/>
    <property type="match status" value="1"/>
</dbReference>
<evidence type="ECO:0000256" key="9">
    <source>
        <dbReference type="ARBA" id="ARBA00023157"/>
    </source>
</evidence>
<dbReference type="InterPro" id="IPR036426">
    <property type="entry name" value="Bulb-type_lectin_dom_sf"/>
</dbReference>
<keyword evidence="10" id="KW-0325">Glycoprotein</keyword>
<feature type="transmembrane region" description="Helical" evidence="14">
    <location>
        <begin position="454"/>
        <end position="473"/>
    </location>
</feature>
<evidence type="ECO:0000256" key="5">
    <source>
        <dbReference type="ARBA" id="ARBA00022729"/>
    </source>
</evidence>
<evidence type="ECO:0000259" key="16">
    <source>
        <dbReference type="PROSITE" id="PS50011"/>
    </source>
</evidence>
<dbReference type="PANTHER" id="PTHR27002">
    <property type="entry name" value="RECEPTOR-LIKE SERINE/THREONINE-PROTEIN KINASE SD1-8"/>
    <property type="match status" value="1"/>
</dbReference>
<evidence type="ECO:0000256" key="10">
    <source>
        <dbReference type="ARBA" id="ARBA00023180"/>
    </source>
</evidence>
<evidence type="ECO:0000259" key="18">
    <source>
        <dbReference type="PROSITE" id="PS50948"/>
    </source>
</evidence>
<dbReference type="SUPFAM" id="SSF51110">
    <property type="entry name" value="alpha-D-mannose-specific plant lectins"/>
    <property type="match status" value="1"/>
</dbReference>
<keyword evidence="3 13" id="KW-0723">Serine/threonine-protein kinase</keyword>
<evidence type="ECO:0000256" key="12">
    <source>
        <dbReference type="ARBA" id="ARBA00048679"/>
    </source>
</evidence>
<evidence type="ECO:0000256" key="2">
    <source>
        <dbReference type="ARBA" id="ARBA00022475"/>
    </source>
</evidence>
<keyword evidence="6 13" id="KW-0547">Nucleotide-binding</keyword>
<dbReference type="InterPro" id="IPR001245">
    <property type="entry name" value="Ser-Thr/Tyr_kinase_cat_dom"/>
</dbReference>
<dbReference type="EMBL" id="JAJJMB010016078">
    <property type="protein sequence ID" value="KAI3849777.1"/>
    <property type="molecule type" value="Genomic_DNA"/>
</dbReference>
<keyword evidence="4 13" id="KW-0808">Transferase</keyword>
<keyword evidence="14" id="KW-0472">Membrane</keyword>
<comment type="subcellular location">
    <subcellularLocation>
        <location evidence="1">Cell membrane</location>
        <topology evidence="1">Single-pass type I membrane protein</topology>
    </subcellularLocation>
</comment>
<dbReference type="PANTHER" id="PTHR27002:SF214">
    <property type="entry name" value="RECEPTOR-LIKE SERINE_THREONINE-PROTEIN KINASE"/>
    <property type="match status" value="1"/>
</dbReference>
<feature type="signal peptide" evidence="15">
    <location>
        <begin position="1"/>
        <end position="20"/>
    </location>
</feature>
<dbReference type="CDD" id="cd00028">
    <property type="entry name" value="B_lectin"/>
    <property type="match status" value="1"/>
</dbReference>
<dbReference type="PROSITE" id="PS50927">
    <property type="entry name" value="BULB_LECTIN"/>
    <property type="match status" value="1"/>
</dbReference>
<evidence type="ECO:0000256" key="13">
    <source>
        <dbReference type="PIRNR" id="PIRNR000641"/>
    </source>
</evidence>
<evidence type="ECO:0000256" key="6">
    <source>
        <dbReference type="ARBA" id="ARBA00022741"/>
    </source>
</evidence>
<dbReference type="InterPro" id="IPR000858">
    <property type="entry name" value="S_locus_glycoprot_dom"/>
</dbReference>
<evidence type="ECO:0000256" key="15">
    <source>
        <dbReference type="SAM" id="SignalP"/>
    </source>
</evidence>
<evidence type="ECO:0000256" key="7">
    <source>
        <dbReference type="ARBA" id="ARBA00022777"/>
    </source>
</evidence>
<keyword evidence="9" id="KW-1015">Disulfide bond</keyword>
<dbReference type="CDD" id="cd01098">
    <property type="entry name" value="PAN_AP_plant"/>
    <property type="match status" value="1"/>
</dbReference>
<feature type="chain" id="PRO_5042297542" description="Receptor-like serine/threonine-protein kinase" evidence="15">
    <location>
        <begin position="21"/>
        <end position="826"/>
    </location>
</feature>
<keyword evidence="5 15" id="KW-0732">Signal</keyword>
<dbReference type="Gene3D" id="2.90.10.10">
    <property type="entry name" value="Bulb-type lectin domain"/>
    <property type="match status" value="1"/>
</dbReference>
<dbReference type="SMART" id="SM00473">
    <property type="entry name" value="PAN_AP"/>
    <property type="match status" value="1"/>
</dbReference>
<dbReference type="Proteomes" id="UP001202328">
    <property type="component" value="Unassembled WGS sequence"/>
</dbReference>
<dbReference type="Pfam" id="PF07714">
    <property type="entry name" value="PK_Tyr_Ser-Thr"/>
    <property type="match status" value="1"/>
</dbReference>
<dbReference type="InterPro" id="IPR001480">
    <property type="entry name" value="Bulb-type_lectin_dom"/>
</dbReference>
<feature type="domain" description="Apple" evidence="18">
    <location>
        <begin position="336"/>
        <end position="418"/>
    </location>
</feature>
<dbReference type="SMART" id="SM00220">
    <property type="entry name" value="S_TKc"/>
    <property type="match status" value="1"/>
</dbReference>
<keyword evidence="14" id="KW-1133">Transmembrane helix</keyword>
<dbReference type="FunFam" id="3.30.200.20:FF:000195">
    <property type="entry name" value="G-type lectin S-receptor-like serine/threonine-protein kinase"/>
    <property type="match status" value="1"/>
</dbReference>
<gene>
    <name evidence="19" type="ORF">MKW98_026691</name>
</gene>
<keyword evidence="7 13" id="KW-0418">Kinase</keyword>
<dbReference type="GO" id="GO:0005886">
    <property type="term" value="C:plasma membrane"/>
    <property type="evidence" value="ECO:0007669"/>
    <property type="project" value="UniProtKB-SubCell"/>
</dbReference>
<dbReference type="CDD" id="cd14066">
    <property type="entry name" value="STKc_IRAK"/>
    <property type="match status" value="1"/>
</dbReference>
<dbReference type="Pfam" id="PF01453">
    <property type="entry name" value="B_lectin"/>
    <property type="match status" value="1"/>
</dbReference>
<keyword evidence="14" id="KW-0812">Transmembrane</keyword>
<comment type="catalytic activity">
    <reaction evidence="11 13">
        <text>L-threonyl-[protein] + ATP = O-phospho-L-threonyl-[protein] + ADP + H(+)</text>
        <dbReference type="Rhea" id="RHEA:46608"/>
        <dbReference type="Rhea" id="RHEA-COMP:11060"/>
        <dbReference type="Rhea" id="RHEA-COMP:11605"/>
        <dbReference type="ChEBI" id="CHEBI:15378"/>
        <dbReference type="ChEBI" id="CHEBI:30013"/>
        <dbReference type="ChEBI" id="CHEBI:30616"/>
        <dbReference type="ChEBI" id="CHEBI:61977"/>
        <dbReference type="ChEBI" id="CHEBI:456216"/>
        <dbReference type="EC" id="2.7.11.1"/>
    </reaction>
</comment>
<dbReference type="PIRSF" id="PIRSF000641">
    <property type="entry name" value="SRK"/>
    <property type="match status" value="1"/>
</dbReference>
<comment type="similarity">
    <text evidence="13">Belongs to the protein kinase superfamily. Ser/Thr protein kinase family.</text>
</comment>
<dbReference type="Gene3D" id="3.30.200.20">
    <property type="entry name" value="Phosphorylase Kinase, domain 1"/>
    <property type="match status" value="1"/>
</dbReference>
<feature type="domain" description="Bulb-type lectin" evidence="17">
    <location>
        <begin position="21"/>
        <end position="141"/>
    </location>
</feature>
<dbReference type="PROSITE" id="PS50011">
    <property type="entry name" value="PROTEIN_KINASE_DOM"/>
    <property type="match status" value="1"/>
</dbReference>
<dbReference type="InterPro" id="IPR024171">
    <property type="entry name" value="SRK-like_kinase"/>
</dbReference>
<evidence type="ECO:0000256" key="4">
    <source>
        <dbReference type="ARBA" id="ARBA00022679"/>
    </source>
</evidence>
<dbReference type="SUPFAM" id="SSF56112">
    <property type="entry name" value="Protein kinase-like (PK-like)"/>
    <property type="match status" value="1"/>
</dbReference>
<keyword evidence="8 13" id="KW-0067">ATP-binding</keyword>
<dbReference type="InterPro" id="IPR008271">
    <property type="entry name" value="Ser/Thr_kinase_AS"/>
</dbReference>
<evidence type="ECO:0000256" key="11">
    <source>
        <dbReference type="ARBA" id="ARBA00047899"/>
    </source>
</evidence>
<dbReference type="InterPro" id="IPR003609">
    <property type="entry name" value="Pan_app"/>
</dbReference>